<evidence type="ECO:0000259" key="2">
    <source>
        <dbReference type="PROSITE" id="PS51127"/>
    </source>
</evidence>
<comment type="similarity">
    <text evidence="1">Belongs to the intimin/invasin family.</text>
</comment>
<evidence type="ECO:0000313" key="4">
    <source>
        <dbReference type="Proteomes" id="UP000002027"/>
    </source>
</evidence>
<protein>
    <recommendedName>
        <fullName evidence="2">Big-1 domain-containing protein</fullName>
    </recommendedName>
</protein>
<dbReference type="HOGENOM" id="CLU_013956_0_0_0"/>
<dbReference type="Gene3D" id="2.60.40.10">
    <property type="entry name" value="Immunoglobulins"/>
    <property type="match status" value="2"/>
</dbReference>
<dbReference type="eggNOG" id="ENOG5030IPU">
    <property type="taxonomic scope" value="Bacteria"/>
</dbReference>
<dbReference type="EMBL" id="CP001823">
    <property type="protein sequence ID" value="ACZ39393.1"/>
    <property type="molecule type" value="Genomic_DNA"/>
</dbReference>
<dbReference type="Pfam" id="PF02369">
    <property type="entry name" value="Big_1"/>
    <property type="match status" value="1"/>
</dbReference>
<dbReference type="InParanoid" id="D1C576"/>
<dbReference type="OrthoDB" id="158382at2"/>
<proteinExistence type="inferred from homology"/>
<dbReference type="PROSITE" id="PS51127">
    <property type="entry name" value="BIG1"/>
    <property type="match status" value="1"/>
</dbReference>
<dbReference type="InterPro" id="IPR003344">
    <property type="entry name" value="Big_1_dom"/>
</dbReference>
<organism evidence="3 4">
    <name type="scientific">Sphaerobacter thermophilus (strain ATCC 49802 / DSM 20745 / KCCM 41009 / NCIMB 13125 / S 6022)</name>
    <dbReference type="NCBI Taxonomy" id="479434"/>
    <lineage>
        <taxon>Bacteria</taxon>
        <taxon>Pseudomonadati</taxon>
        <taxon>Thermomicrobiota</taxon>
        <taxon>Thermomicrobia</taxon>
        <taxon>Sphaerobacterales</taxon>
        <taxon>Sphaerobacterineae</taxon>
        <taxon>Sphaerobacteraceae</taxon>
        <taxon>Sphaerobacter</taxon>
    </lineage>
</organism>
<evidence type="ECO:0000256" key="1">
    <source>
        <dbReference type="ARBA" id="ARBA00010116"/>
    </source>
</evidence>
<dbReference type="RefSeq" id="WP_012872439.1">
    <property type="nucleotide sequence ID" value="NC_013523.1"/>
</dbReference>
<evidence type="ECO:0000313" key="3">
    <source>
        <dbReference type="EMBL" id="ACZ39393.1"/>
    </source>
</evidence>
<feature type="domain" description="Big-1" evidence="2">
    <location>
        <begin position="684"/>
        <end position="785"/>
    </location>
</feature>
<dbReference type="AlphaFoldDB" id="D1C576"/>
<sequence>MEVYDAAGNELTSITLNPRASQTWTAAQLGLPAYDPEEGKPGGGGVVVAAWWANPADLINAGVIRCEIDQTSGSRGTPENTTDQIVGIATEPAAIAIDGFRAGRDYNWWYAGNTLYIDWSPDGAEPAAGQGTYSVTLYYCDDIPLPRIAGAEKHTVGTVGPRTSANTEMVDGYSAIPLADVLLASVGGAFLDAPSRWVIPIVQTNNGWNTAIVITNVSGANNSVNATFYAAGGQGFAGPSVALLSGETLGPGESIVVDLREDAGFPDEEVGSVWIDATRAVVAMAFRNKPSTEMMLTTVAQPRTDNPVVSPTLKYGPLVFRDYNGWNTGINIANLSSATNQVSVTYYNYAGNVVAAETRTIPSRAMEYVYTPATGSFGIGENQITAVRIQGTAPLAAAIDEVKYLGGQGEGHAMSYAAGRSLQGGFEIDLRDTQLGRVYYLSMLALPLVQKGNPQTGTGDTSGINLFNSDANSSVEAWVQFLDSAGVPVAPTVAATDAEDPLTIQIPAGSGATLYTLNYSQMPAGFTGAAVVGVVGDGALLGVSNNVNYEVAGDGSAVFNLAVTPQATPRFAVDFDVDWGESPNPVNDENGDPVSHTVTVTVRDLFGDPAPNVRALLRVTSGPNAGLEVSGTTGANGQAALSYTNDDGELGTDQLEVWVDLDRDGVVDADETETGTKEWVTGLYRVVSVTPEEATNLLGTQHTVTVTVTDGSDANNPVPGAAVTCEVRTGDGPNAGATFTYSDASQQTDENGQIKCTYTGENAGEDTITATADGRGTGTATKTWVAPEVSASGPTSVDQGDEFEIEATATNRTGFDISQALFRIIVKPPEPEACGAGDSWTDVFNITAVDGEDPQGINDTFACVDGRWEGSWGPSSGFPMPNGYTADTTFTVQSHASAPAGIYTVTLRLVDLSETPERVLAETSFEIHVTDPSED</sequence>
<dbReference type="InterPro" id="IPR013783">
    <property type="entry name" value="Ig-like_fold"/>
</dbReference>
<reference evidence="3 4" key="2">
    <citation type="journal article" date="2010" name="Stand. Genomic Sci.">
        <title>Complete genome sequence of Desulfohalobium retbaense type strain (HR(100)).</title>
        <authorList>
            <person name="Spring S."/>
            <person name="Nolan M."/>
            <person name="Lapidus A."/>
            <person name="Glavina Del Rio T."/>
            <person name="Copeland A."/>
            <person name="Tice H."/>
            <person name="Cheng J.F."/>
            <person name="Lucas S."/>
            <person name="Land M."/>
            <person name="Chen F."/>
            <person name="Bruce D."/>
            <person name="Goodwin L."/>
            <person name="Pitluck S."/>
            <person name="Ivanova N."/>
            <person name="Mavromatis K."/>
            <person name="Mikhailova N."/>
            <person name="Pati A."/>
            <person name="Chen A."/>
            <person name="Palaniappan K."/>
            <person name="Hauser L."/>
            <person name="Chang Y.J."/>
            <person name="Jeffries C.D."/>
            <person name="Munk C."/>
            <person name="Kiss H."/>
            <person name="Chain P."/>
            <person name="Han C."/>
            <person name="Brettin T."/>
            <person name="Detter J.C."/>
            <person name="Schuler E."/>
            <person name="Goker M."/>
            <person name="Rohde M."/>
            <person name="Bristow J."/>
            <person name="Eisen J.A."/>
            <person name="Markowitz V."/>
            <person name="Hugenholtz P."/>
            <person name="Kyrpides N.C."/>
            <person name="Klenk H.P."/>
        </authorList>
    </citation>
    <scope>NUCLEOTIDE SEQUENCE [LARGE SCALE GENOMIC DNA]</scope>
    <source>
        <strain evidence="4">ATCC 49802 / DSM 20745 / S 6022</strain>
    </source>
</reference>
<keyword evidence="4" id="KW-1185">Reference proteome</keyword>
<dbReference type="SUPFAM" id="SSF49373">
    <property type="entry name" value="Invasin/intimin cell-adhesion fragments"/>
    <property type="match status" value="2"/>
</dbReference>
<dbReference type="Proteomes" id="UP000002027">
    <property type="component" value="Chromosome 1"/>
</dbReference>
<gene>
    <name evidence="3" type="ordered locus">Sthe_1962</name>
</gene>
<accession>D1C576</accession>
<dbReference type="InterPro" id="IPR008964">
    <property type="entry name" value="Invasin/intimin_cell_adhesion"/>
</dbReference>
<reference evidence="4" key="1">
    <citation type="submission" date="2009-11" db="EMBL/GenBank/DDBJ databases">
        <title>The complete chromosome 1 of Sphaerobacter thermophilus DSM 20745.</title>
        <authorList>
            <person name="Lucas S."/>
            <person name="Copeland A."/>
            <person name="Lapidus A."/>
            <person name="Glavina del Rio T."/>
            <person name="Dalin E."/>
            <person name="Tice H."/>
            <person name="Bruce D."/>
            <person name="Goodwin L."/>
            <person name="Pitluck S."/>
            <person name="Kyrpides N."/>
            <person name="Mavromatis K."/>
            <person name="Ivanova N."/>
            <person name="Mikhailova N."/>
            <person name="LaButti K.M."/>
            <person name="Clum A."/>
            <person name="Sun H.I."/>
            <person name="Brettin T."/>
            <person name="Detter J.C."/>
            <person name="Han C."/>
            <person name="Larimer F."/>
            <person name="Land M."/>
            <person name="Hauser L."/>
            <person name="Markowitz V."/>
            <person name="Cheng J.F."/>
            <person name="Hugenholtz P."/>
            <person name="Woyke T."/>
            <person name="Wu D."/>
            <person name="Steenblock K."/>
            <person name="Schneider S."/>
            <person name="Pukall R."/>
            <person name="Goeker M."/>
            <person name="Klenk H.P."/>
            <person name="Eisen J.A."/>
        </authorList>
    </citation>
    <scope>NUCLEOTIDE SEQUENCE [LARGE SCALE GENOMIC DNA]</scope>
    <source>
        <strain evidence="4">ATCC 49802 / DSM 20745 / S 6022</strain>
    </source>
</reference>
<name>D1C576_SPHTD</name>
<dbReference type="KEGG" id="sti:Sthe_1962"/>